<keyword evidence="2" id="KW-1185">Reference proteome</keyword>
<gene>
    <name evidence="1" type="ORF">E9998_11640</name>
</gene>
<dbReference type="Proteomes" id="UP000305792">
    <property type="component" value="Unassembled WGS sequence"/>
</dbReference>
<comment type="caution">
    <text evidence="1">The sequence shown here is derived from an EMBL/GenBank/DDBJ whole genome shotgun (WGS) entry which is preliminary data.</text>
</comment>
<protein>
    <submittedName>
        <fullName evidence="1">Uncharacterized protein</fullName>
    </submittedName>
</protein>
<reference evidence="1 2" key="1">
    <citation type="journal article" date="2018" name="Int. J. Syst. Evol. Microbiol.">
        <title>Glycomyces paridis sp. nov., isolated from the medicinal plant Paris polyphylla.</title>
        <authorList>
            <person name="Fang X.M."/>
            <person name="Bai J.L."/>
            <person name="Su J."/>
            <person name="Zhao L.L."/>
            <person name="Liu H.Y."/>
            <person name="Ma B.P."/>
            <person name="Zhang Y.Q."/>
            <person name="Yu L.Y."/>
        </authorList>
    </citation>
    <scope>NUCLEOTIDE SEQUENCE [LARGE SCALE GENOMIC DNA]</scope>
    <source>
        <strain evidence="1 2">CPCC 204357</strain>
    </source>
</reference>
<organism evidence="1 2">
    <name type="scientific">Glycomyces paridis</name>
    <dbReference type="NCBI Taxonomy" id="2126555"/>
    <lineage>
        <taxon>Bacteria</taxon>
        <taxon>Bacillati</taxon>
        <taxon>Actinomycetota</taxon>
        <taxon>Actinomycetes</taxon>
        <taxon>Glycomycetales</taxon>
        <taxon>Glycomycetaceae</taxon>
        <taxon>Glycomyces</taxon>
    </lineage>
</organism>
<accession>A0A4V4HP58</accession>
<dbReference type="AlphaFoldDB" id="A0A4V4HP58"/>
<dbReference type="OrthoDB" id="5190020at2"/>
<evidence type="ECO:0000313" key="2">
    <source>
        <dbReference type="Proteomes" id="UP000305792"/>
    </source>
</evidence>
<proteinExistence type="predicted"/>
<dbReference type="EMBL" id="STGX01000007">
    <property type="protein sequence ID" value="THV28746.1"/>
    <property type="molecule type" value="Genomic_DNA"/>
</dbReference>
<name>A0A4V4HP58_9ACTN</name>
<sequence>METLRHAIEDYLYGLDGSLDLTMAAAHALARGIDSPALAELAGLPRQSPYEIRDLAPVVVAELSLEVAPLPDAVFRKAQESARAHRDGDLDFLSTAFRITTLMCDQDYLGFAERPDVGLDSFEHLMSLNEWLYAVTYGTEDDGWIWFASREDAERCFEAIVSALLAPEA</sequence>
<evidence type="ECO:0000313" key="1">
    <source>
        <dbReference type="EMBL" id="THV28746.1"/>
    </source>
</evidence>
<dbReference type="RefSeq" id="WP_136529853.1">
    <property type="nucleotide sequence ID" value="NZ_STGX01000007.1"/>
</dbReference>